<sequence length="67" mass="7431">MTFTSAPLMNDLLDLARLPRPCMSASTLHVHLRLDLARPPPPRPCTSTSASTLHVHLRLDLARPPRP</sequence>
<evidence type="ECO:0000313" key="2">
    <source>
        <dbReference type="Proteomes" id="UP001292094"/>
    </source>
</evidence>
<organism evidence="1 2">
    <name type="scientific">Petrolisthes manimaculis</name>
    <dbReference type="NCBI Taxonomy" id="1843537"/>
    <lineage>
        <taxon>Eukaryota</taxon>
        <taxon>Metazoa</taxon>
        <taxon>Ecdysozoa</taxon>
        <taxon>Arthropoda</taxon>
        <taxon>Crustacea</taxon>
        <taxon>Multicrustacea</taxon>
        <taxon>Malacostraca</taxon>
        <taxon>Eumalacostraca</taxon>
        <taxon>Eucarida</taxon>
        <taxon>Decapoda</taxon>
        <taxon>Pleocyemata</taxon>
        <taxon>Anomura</taxon>
        <taxon>Galatheoidea</taxon>
        <taxon>Porcellanidae</taxon>
        <taxon>Petrolisthes</taxon>
    </lineage>
</organism>
<dbReference type="AlphaFoldDB" id="A0AAE1Q0E1"/>
<gene>
    <name evidence="1" type="ORF">Pmani_011783</name>
</gene>
<name>A0AAE1Q0E1_9EUCA</name>
<comment type="caution">
    <text evidence="1">The sequence shown here is derived from an EMBL/GenBank/DDBJ whole genome shotgun (WGS) entry which is preliminary data.</text>
</comment>
<proteinExistence type="predicted"/>
<protein>
    <submittedName>
        <fullName evidence="1">Uncharacterized protein</fullName>
    </submittedName>
</protein>
<keyword evidence="2" id="KW-1185">Reference proteome</keyword>
<dbReference type="EMBL" id="JAWZYT010000951">
    <property type="protein sequence ID" value="KAK4317110.1"/>
    <property type="molecule type" value="Genomic_DNA"/>
</dbReference>
<evidence type="ECO:0000313" key="1">
    <source>
        <dbReference type="EMBL" id="KAK4317110.1"/>
    </source>
</evidence>
<reference evidence="1" key="1">
    <citation type="submission" date="2023-11" db="EMBL/GenBank/DDBJ databases">
        <title>Genome assemblies of two species of porcelain crab, Petrolisthes cinctipes and Petrolisthes manimaculis (Anomura: Porcellanidae).</title>
        <authorList>
            <person name="Angst P."/>
        </authorList>
    </citation>
    <scope>NUCLEOTIDE SEQUENCE</scope>
    <source>
        <strain evidence="1">PB745_02</strain>
        <tissue evidence="1">Gill</tissue>
    </source>
</reference>
<dbReference type="Proteomes" id="UP001292094">
    <property type="component" value="Unassembled WGS sequence"/>
</dbReference>
<accession>A0AAE1Q0E1</accession>